<dbReference type="KEGG" id="luo:HHL09_26175"/>
<reference evidence="2 3" key="1">
    <citation type="submission" date="2020-04" db="EMBL/GenBank/DDBJ databases">
        <title>Luteolibacter sp. G-1-1-1 isolated from soil.</title>
        <authorList>
            <person name="Dahal R.H."/>
        </authorList>
    </citation>
    <scope>NUCLEOTIDE SEQUENCE [LARGE SCALE GENOMIC DNA]</scope>
    <source>
        <strain evidence="2 3">G-1-1-1</strain>
    </source>
</reference>
<dbReference type="AlphaFoldDB" id="A0A858RRR8"/>
<evidence type="ECO:0000313" key="3">
    <source>
        <dbReference type="Proteomes" id="UP000501812"/>
    </source>
</evidence>
<proteinExistence type="predicted"/>
<dbReference type="RefSeq" id="WP_169457604.1">
    <property type="nucleotide sequence ID" value="NZ_CP051774.1"/>
</dbReference>
<organism evidence="2 3">
    <name type="scientific">Luteolibacter luteus</name>
    <dbReference type="NCBI Taxonomy" id="2728835"/>
    <lineage>
        <taxon>Bacteria</taxon>
        <taxon>Pseudomonadati</taxon>
        <taxon>Verrucomicrobiota</taxon>
        <taxon>Verrucomicrobiia</taxon>
        <taxon>Verrucomicrobiales</taxon>
        <taxon>Verrucomicrobiaceae</taxon>
        <taxon>Luteolibacter</taxon>
    </lineage>
</organism>
<dbReference type="EMBL" id="CP051774">
    <property type="protein sequence ID" value="QJE99118.1"/>
    <property type="molecule type" value="Genomic_DNA"/>
</dbReference>
<keyword evidence="1" id="KW-1133">Transmembrane helix</keyword>
<feature type="transmembrane region" description="Helical" evidence="1">
    <location>
        <begin position="110"/>
        <end position="140"/>
    </location>
</feature>
<evidence type="ECO:0000313" key="2">
    <source>
        <dbReference type="EMBL" id="QJE99118.1"/>
    </source>
</evidence>
<evidence type="ECO:0000256" key="1">
    <source>
        <dbReference type="SAM" id="Phobius"/>
    </source>
</evidence>
<feature type="transmembrane region" description="Helical" evidence="1">
    <location>
        <begin position="29"/>
        <end position="50"/>
    </location>
</feature>
<feature type="transmembrane region" description="Helical" evidence="1">
    <location>
        <begin position="71"/>
        <end position="90"/>
    </location>
</feature>
<dbReference type="Proteomes" id="UP000501812">
    <property type="component" value="Chromosome"/>
</dbReference>
<protein>
    <submittedName>
        <fullName evidence="2">Uncharacterized protein</fullName>
    </submittedName>
</protein>
<gene>
    <name evidence="2" type="ORF">HHL09_26175</name>
</gene>
<keyword evidence="1" id="KW-0472">Membrane</keyword>
<keyword evidence="3" id="KW-1185">Reference proteome</keyword>
<sequence length="154" mass="16895">MLPPPPSPKDSFDAPILYLHRAVKMKHRAVIQTVLALCALSPLGAILLLQRRESLKPMPLTWPQWEMGNQVIDPLAISAALAYVGSAWFFERMVWAAPALRGFQLVWVSLFAGGITLFIMGQLIPGFAGIVGLALIGKAFESRRDESKKRQSGG</sequence>
<keyword evidence="1" id="KW-0812">Transmembrane</keyword>
<name>A0A858RRR8_9BACT</name>
<accession>A0A858RRR8</accession>